<dbReference type="EMBL" id="CP024847">
    <property type="protein sequence ID" value="AUR51141.1"/>
    <property type="molecule type" value="Genomic_DNA"/>
</dbReference>
<dbReference type="AlphaFoldDB" id="A0A2I7N3Y8"/>
<keyword evidence="1" id="KW-0732">Signal</keyword>
<evidence type="ECO:0000256" key="1">
    <source>
        <dbReference type="SAM" id="SignalP"/>
    </source>
</evidence>
<evidence type="ECO:0000313" key="3">
    <source>
        <dbReference type="Proteomes" id="UP000236655"/>
    </source>
</evidence>
<proteinExistence type="predicted"/>
<gene>
    <name evidence="2" type="ORF">CUN60_02090</name>
</gene>
<name>A0A2I7N3Y8_9NEIS</name>
<dbReference type="KEGG" id="nba:CUN60_02090"/>
<dbReference type="PROSITE" id="PS51257">
    <property type="entry name" value="PROKAR_LIPOPROTEIN"/>
    <property type="match status" value="1"/>
</dbReference>
<keyword evidence="3" id="KW-1185">Reference proteome</keyword>
<organism evidence="2 3">
    <name type="scientific">Aquella oligotrophica</name>
    <dbReference type="NCBI Taxonomy" id="2067065"/>
    <lineage>
        <taxon>Bacteria</taxon>
        <taxon>Pseudomonadati</taxon>
        <taxon>Pseudomonadota</taxon>
        <taxon>Betaproteobacteria</taxon>
        <taxon>Neisseriales</taxon>
        <taxon>Neisseriaceae</taxon>
        <taxon>Aquella</taxon>
    </lineage>
</organism>
<reference evidence="3" key="1">
    <citation type="submission" date="2017-11" db="EMBL/GenBank/DDBJ databases">
        <authorList>
            <person name="Chan K.G."/>
            <person name="Lee L.S."/>
        </authorList>
    </citation>
    <scope>NUCLEOTIDE SEQUENCE [LARGE SCALE GENOMIC DNA]</scope>
    <source>
        <strain evidence="3">DSM 100970</strain>
    </source>
</reference>
<protein>
    <submittedName>
        <fullName evidence="2">Uncharacterized protein</fullName>
    </submittedName>
</protein>
<dbReference type="RefSeq" id="WP_102950441.1">
    <property type="nucleotide sequence ID" value="NZ_CP024847.1"/>
</dbReference>
<feature type="signal peptide" evidence="1">
    <location>
        <begin position="1"/>
        <end position="21"/>
    </location>
</feature>
<dbReference type="Proteomes" id="UP000236655">
    <property type="component" value="Chromosome"/>
</dbReference>
<sequence length="677" mass="76645">MKTTKLKQLVCVLTSSLILVACNNNVGGTANTNAATVKSTASQANTQRAVIKVAPEASDAPTNYISKTIVDSFAGNFFAFPGNFGFNLLSGWLGGLIFQDDSQQQILDGLKDIQDKLAEMDKKLDKSLNLENDILNLVKNFYNAQMKANFEEVLKEPDATAREVQEQYHLYTQQNIFGNSSSSISAKDLDALFDYAASQKARKDDVEEVIGKNNSSILFSRFKAKYINTNSGGASFFNLLKSRKEMYVEALFSGVPENNFMAKIDYYNQQNMHYQSELSGAYQKLYNIQLAQLAYMYALGINVDLNSLPQLDSKWHGKEGFKEAVKLLNQYYNGEYVQLGENLKAGFAPISNQDLYTRVNNLFATELLDNNTFNSNKPAVGQCAISEMVFDRLDNEHGILRLGAKCMIAQNSNKTAKFSNVHQDILYKYAGTKIMGTTYDHLRFDTNYPKMLVYTNRGAYSFNSDDLSVFSAKNQISTAWNWHDVNNVNIMADSLVSDKLHNIDRFYWAAANVALGEDVSVYPERYLDNRDKISGNDRQILPWKDYGLDKNGYGVTMNFPGSKETLYNQDIPQSWYAQWHLISYNGKQALLKIEFINSNSSAQWIGIGCLNTDNDQSCHRENKNTLVWDDGTKLTLQNDKFFDFDDNQIEYRYNNSPSEWRISGTSNENYEVLPKKD</sequence>
<feature type="chain" id="PRO_5014361985" evidence="1">
    <location>
        <begin position="22"/>
        <end position="677"/>
    </location>
</feature>
<accession>A0A2I7N3Y8</accession>
<evidence type="ECO:0000313" key="2">
    <source>
        <dbReference type="EMBL" id="AUR51141.1"/>
    </source>
</evidence>